<dbReference type="Proteomes" id="UP001165079">
    <property type="component" value="Unassembled WGS sequence"/>
</dbReference>
<evidence type="ECO:0000313" key="2">
    <source>
        <dbReference type="Proteomes" id="UP001165079"/>
    </source>
</evidence>
<proteinExistence type="predicted"/>
<keyword evidence="2" id="KW-1185">Reference proteome</keyword>
<protein>
    <submittedName>
        <fullName evidence="1">Uncharacterized protein</fullName>
    </submittedName>
</protein>
<dbReference type="EMBL" id="BSTX01000010">
    <property type="protein sequence ID" value="GLZ82126.1"/>
    <property type="molecule type" value="Genomic_DNA"/>
</dbReference>
<comment type="caution">
    <text evidence="1">The sequence shown here is derived from an EMBL/GenBank/DDBJ whole genome shotgun (WGS) entry which is preliminary data.</text>
</comment>
<name>A0A9W6STB6_9ACTN</name>
<accession>A0A9W6STB6</accession>
<reference evidence="1" key="1">
    <citation type="submission" date="2023-03" db="EMBL/GenBank/DDBJ databases">
        <title>Actinorhabdospora filicis NBRC 111898.</title>
        <authorList>
            <person name="Ichikawa N."/>
            <person name="Sato H."/>
            <person name="Tonouchi N."/>
        </authorList>
    </citation>
    <scope>NUCLEOTIDE SEQUENCE</scope>
    <source>
        <strain evidence="1">NBRC 111898</strain>
    </source>
</reference>
<evidence type="ECO:0000313" key="1">
    <source>
        <dbReference type="EMBL" id="GLZ82126.1"/>
    </source>
</evidence>
<dbReference type="RefSeq" id="WP_285667716.1">
    <property type="nucleotide sequence ID" value="NZ_BSTX01000010.1"/>
</dbReference>
<dbReference type="AlphaFoldDB" id="A0A9W6STB6"/>
<organism evidence="1 2">
    <name type="scientific">Actinorhabdospora filicis</name>
    <dbReference type="NCBI Taxonomy" id="1785913"/>
    <lineage>
        <taxon>Bacteria</taxon>
        <taxon>Bacillati</taxon>
        <taxon>Actinomycetota</taxon>
        <taxon>Actinomycetes</taxon>
        <taxon>Micromonosporales</taxon>
        <taxon>Micromonosporaceae</taxon>
        <taxon>Actinorhabdospora</taxon>
    </lineage>
</organism>
<gene>
    <name evidence="1" type="ORF">Afil01_69330</name>
</gene>
<sequence length="68" mass="7280">MSSPVDLAVAISVAERRLSAHAPDPASGWCLTCRTPGVCGQYWPLARALGDLRRERDADIRATSSRAA</sequence>